<gene>
    <name evidence="2" type="ORF">PLICRDRAFT_701513</name>
</gene>
<feature type="compositionally biased region" description="Low complexity" evidence="1">
    <location>
        <begin position="139"/>
        <end position="155"/>
    </location>
</feature>
<feature type="compositionally biased region" description="Basic residues" evidence="1">
    <location>
        <begin position="216"/>
        <end position="229"/>
    </location>
</feature>
<feature type="compositionally biased region" description="Basic and acidic residues" evidence="1">
    <location>
        <begin position="84"/>
        <end position="102"/>
    </location>
</feature>
<keyword evidence="3" id="KW-1185">Reference proteome</keyword>
<reference evidence="2 3" key="1">
    <citation type="submission" date="2014-06" db="EMBL/GenBank/DDBJ databases">
        <title>Evolutionary Origins and Diversification of the Mycorrhizal Mutualists.</title>
        <authorList>
            <consortium name="DOE Joint Genome Institute"/>
            <consortium name="Mycorrhizal Genomics Consortium"/>
            <person name="Kohler A."/>
            <person name="Kuo A."/>
            <person name="Nagy L.G."/>
            <person name="Floudas D."/>
            <person name="Copeland A."/>
            <person name="Barry K.W."/>
            <person name="Cichocki N."/>
            <person name="Veneault-Fourrey C."/>
            <person name="LaButti K."/>
            <person name="Lindquist E.A."/>
            <person name="Lipzen A."/>
            <person name="Lundell T."/>
            <person name="Morin E."/>
            <person name="Murat C."/>
            <person name="Riley R."/>
            <person name="Ohm R."/>
            <person name="Sun H."/>
            <person name="Tunlid A."/>
            <person name="Henrissat B."/>
            <person name="Grigoriev I.V."/>
            <person name="Hibbett D.S."/>
            <person name="Martin F."/>
        </authorList>
    </citation>
    <scope>NUCLEOTIDE SEQUENCE [LARGE SCALE GENOMIC DNA]</scope>
    <source>
        <strain evidence="2 3">FD-325 SS-3</strain>
    </source>
</reference>
<feature type="compositionally biased region" description="Low complexity" evidence="1">
    <location>
        <begin position="30"/>
        <end position="46"/>
    </location>
</feature>
<evidence type="ECO:0000256" key="1">
    <source>
        <dbReference type="SAM" id="MobiDB-lite"/>
    </source>
</evidence>
<feature type="compositionally biased region" description="Polar residues" evidence="1">
    <location>
        <begin position="171"/>
        <end position="199"/>
    </location>
</feature>
<feature type="region of interest" description="Disordered" evidence="1">
    <location>
        <begin position="1"/>
        <end position="229"/>
    </location>
</feature>
<dbReference type="EMBL" id="KN832569">
    <property type="protein sequence ID" value="KII84767.1"/>
    <property type="molecule type" value="Genomic_DNA"/>
</dbReference>
<dbReference type="HOGENOM" id="CLU_1210260_0_0_1"/>
<feature type="compositionally biased region" description="Low complexity" evidence="1">
    <location>
        <begin position="200"/>
        <end position="215"/>
    </location>
</feature>
<dbReference type="Proteomes" id="UP000053263">
    <property type="component" value="Unassembled WGS sequence"/>
</dbReference>
<evidence type="ECO:0000313" key="3">
    <source>
        <dbReference type="Proteomes" id="UP000053263"/>
    </source>
</evidence>
<accession>A0A0C9SRL0</accession>
<protein>
    <submittedName>
        <fullName evidence="2">Unplaced genomic scaffold PLICRscaffold_16, whole genome shotgun sequence</fullName>
    </submittedName>
</protein>
<feature type="compositionally biased region" description="Polar residues" evidence="1">
    <location>
        <begin position="106"/>
        <end position="117"/>
    </location>
</feature>
<name>A0A0C9SRL0_PLICR</name>
<dbReference type="AlphaFoldDB" id="A0A0C9SRL0"/>
<organism evidence="2 3">
    <name type="scientific">Plicaturopsis crispa FD-325 SS-3</name>
    <dbReference type="NCBI Taxonomy" id="944288"/>
    <lineage>
        <taxon>Eukaryota</taxon>
        <taxon>Fungi</taxon>
        <taxon>Dikarya</taxon>
        <taxon>Basidiomycota</taxon>
        <taxon>Agaricomycotina</taxon>
        <taxon>Agaricomycetes</taxon>
        <taxon>Agaricomycetidae</taxon>
        <taxon>Amylocorticiales</taxon>
        <taxon>Amylocorticiaceae</taxon>
        <taxon>Plicatura</taxon>
        <taxon>Plicaturopsis crispa</taxon>
    </lineage>
</organism>
<sequence length="229" mass="24382">MSDKQSQHQGHTMPTRTADEASYSAANTEQQDPQPSSSPSDGSQPQVDGMNLVHDRRHRQQEIRHEIASMLVRGKTIDLQNDNAIRRMQEQLDRSTEMDQPHGESSPVSSRPGTPTDNEGPAPPSPRVLRPHDSTVWLSSSSPSAAAAASRTPASPSIPPSGRKRSRVGKFSTTDAPRGTQATHLPGRSSQGSVAGTRTSSNGAESDSGDGSSSASKRRRASASKKSVQ</sequence>
<proteinExistence type="predicted"/>
<evidence type="ECO:0000313" key="2">
    <source>
        <dbReference type="EMBL" id="KII84767.1"/>
    </source>
</evidence>